<proteinExistence type="predicted"/>
<dbReference type="AlphaFoldDB" id="A0A2G9TZR4"/>
<accession>A0A2G9TZR4</accession>
<organism evidence="1 2">
    <name type="scientific">Teladorsagia circumcincta</name>
    <name type="common">Brown stomach worm</name>
    <name type="synonym">Ostertagia circumcincta</name>
    <dbReference type="NCBI Taxonomy" id="45464"/>
    <lineage>
        <taxon>Eukaryota</taxon>
        <taxon>Metazoa</taxon>
        <taxon>Ecdysozoa</taxon>
        <taxon>Nematoda</taxon>
        <taxon>Chromadorea</taxon>
        <taxon>Rhabditida</taxon>
        <taxon>Rhabditina</taxon>
        <taxon>Rhabditomorpha</taxon>
        <taxon>Strongyloidea</taxon>
        <taxon>Trichostrongylidae</taxon>
        <taxon>Teladorsagia</taxon>
    </lineage>
</organism>
<gene>
    <name evidence="1" type="ORF">TELCIR_14927</name>
</gene>
<dbReference type="OrthoDB" id="512616at2759"/>
<reference evidence="1 2" key="1">
    <citation type="submission" date="2015-09" db="EMBL/GenBank/DDBJ databases">
        <title>Draft genome of the parasitic nematode Teladorsagia circumcincta isolate WARC Sus (inbred).</title>
        <authorList>
            <person name="Mitreva M."/>
        </authorList>
    </citation>
    <scope>NUCLEOTIDE SEQUENCE [LARGE SCALE GENOMIC DNA]</scope>
    <source>
        <strain evidence="1 2">S</strain>
    </source>
</reference>
<name>A0A2G9TZR4_TELCI</name>
<dbReference type="Proteomes" id="UP000230423">
    <property type="component" value="Unassembled WGS sequence"/>
</dbReference>
<sequence>MCFLDYEEYRCFCSKHAEAAFKSTTSSLHSRSLKKDNKEDLCCLCMDKIEPKISMHSVVKTDCCGPRFYHFDCMQVCICIYFYTFTSTRIHSFSKNDLYLSLV</sequence>
<dbReference type="EMBL" id="KZ350860">
    <property type="protein sequence ID" value="PIO63473.1"/>
    <property type="molecule type" value="Genomic_DNA"/>
</dbReference>
<evidence type="ECO:0000313" key="1">
    <source>
        <dbReference type="EMBL" id="PIO63473.1"/>
    </source>
</evidence>
<keyword evidence="2" id="KW-1185">Reference proteome</keyword>
<protein>
    <submittedName>
        <fullName evidence="1">Uncharacterized protein</fullName>
    </submittedName>
</protein>
<evidence type="ECO:0000313" key="2">
    <source>
        <dbReference type="Proteomes" id="UP000230423"/>
    </source>
</evidence>